<evidence type="ECO:0000256" key="4">
    <source>
        <dbReference type="ARBA" id="ARBA00022833"/>
    </source>
</evidence>
<dbReference type="FunFam" id="3.30.160.60:FF:002343">
    <property type="entry name" value="Zinc finger protein 33A"/>
    <property type="match status" value="1"/>
</dbReference>
<dbReference type="SUPFAM" id="SSF57667">
    <property type="entry name" value="beta-beta-alpha zinc fingers"/>
    <property type="match status" value="2"/>
</dbReference>
<feature type="region of interest" description="Disordered" evidence="6">
    <location>
        <begin position="134"/>
        <end position="170"/>
    </location>
</feature>
<feature type="domain" description="C2H2-type" evidence="7">
    <location>
        <begin position="212"/>
        <end position="241"/>
    </location>
</feature>
<dbReference type="Gene3D" id="3.30.160.60">
    <property type="entry name" value="Classic Zinc Finger"/>
    <property type="match status" value="3"/>
</dbReference>
<dbReference type="GO" id="GO:0000978">
    <property type="term" value="F:RNA polymerase II cis-regulatory region sequence-specific DNA binding"/>
    <property type="evidence" value="ECO:0007669"/>
    <property type="project" value="TreeGrafter"/>
</dbReference>
<keyword evidence="2" id="KW-0677">Repeat</keyword>
<comment type="caution">
    <text evidence="8">The sequence shown here is derived from an EMBL/GenBank/DDBJ whole genome shotgun (WGS) entry which is preliminary data.</text>
</comment>
<dbReference type="SMART" id="SM00355">
    <property type="entry name" value="ZnF_C2H2"/>
    <property type="match status" value="2"/>
</dbReference>
<keyword evidence="4" id="KW-0862">Zinc</keyword>
<feature type="region of interest" description="Disordered" evidence="6">
    <location>
        <begin position="306"/>
        <end position="411"/>
    </location>
</feature>
<dbReference type="InterPro" id="IPR013087">
    <property type="entry name" value="Znf_C2H2_type"/>
</dbReference>
<sequence>MDTPHDRTIKHGQPPQRFSEGYDESMEETVKPTRQSSNGRSRTTFDEMRQALEAHVQGPFPNRSNTIPSSTIPLMETFNPPSDTMADFLDMDRIGNNGIRVDTAFDGLPMPSHPMSANSNTPITPQLGEINSSFEYKPNMQHPNLGSEDGFSIESSSRRGTPQHRRNESMASIASAASIASIDIEKTKTSTGITLEDIHQYIQGPDPRDNKWTCTFEDCNKKFGRKENIKSHVQTHLNDRQYKCPTCHKCFVRQHDLKRHAKIHTGIKPYPCECGNSFARHDALTRHKQRGMCIGAFEGVTRKVVKRGRPRKHRPDMEERKAKTHRTLKKNMSTSSMSSQSGYSDTSAGNSPEYVDPDFDVLDGIMDVSMGGTTMNPSSLQGMNSSSAPMPSLSNDAPVSEHSPSAASVHSYASQLSHISLHQDVLPEALSSRPASPAKSVASHFNEIPALSRSSSPPPSGRSRYFDGKLNSSSGGTEINISSSVETASIPSFSGMGSEPDDDDVLLQFTNSENSLLMLSSGSKFDEAFDTVDMFTNNDDLFFGST</sequence>
<dbReference type="Proteomes" id="UP001369815">
    <property type="component" value="Unassembled WGS sequence"/>
</dbReference>
<dbReference type="EMBL" id="JBANMG010000005">
    <property type="protein sequence ID" value="KAK6953530.1"/>
    <property type="molecule type" value="Genomic_DNA"/>
</dbReference>
<evidence type="ECO:0000256" key="3">
    <source>
        <dbReference type="ARBA" id="ARBA00022771"/>
    </source>
</evidence>
<dbReference type="GO" id="GO:0045944">
    <property type="term" value="P:positive regulation of transcription by RNA polymerase II"/>
    <property type="evidence" value="ECO:0007669"/>
    <property type="project" value="UniProtKB-ARBA"/>
</dbReference>
<dbReference type="PROSITE" id="PS50157">
    <property type="entry name" value="ZINC_FINGER_C2H2_2"/>
    <property type="match status" value="2"/>
</dbReference>
<feature type="region of interest" description="Disordered" evidence="6">
    <location>
        <begin position="1"/>
        <end position="42"/>
    </location>
</feature>
<gene>
    <name evidence="8" type="ORF">Daesc_005835</name>
</gene>
<feature type="compositionally biased region" description="Low complexity" evidence="6">
    <location>
        <begin position="333"/>
        <end position="347"/>
    </location>
</feature>
<feature type="domain" description="C2H2-type" evidence="7">
    <location>
        <begin position="242"/>
        <end position="269"/>
    </location>
</feature>
<dbReference type="PANTHER" id="PTHR19818:SF144">
    <property type="entry name" value="METALLOTHIONEIN EXPRESSION ACTIVATOR-RELATED"/>
    <property type="match status" value="1"/>
</dbReference>
<protein>
    <recommendedName>
        <fullName evidence="7">C2H2-type domain-containing protein</fullName>
    </recommendedName>
</protein>
<dbReference type="GO" id="GO:0008270">
    <property type="term" value="F:zinc ion binding"/>
    <property type="evidence" value="ECO:0007669"/>
    <property type="project" value="UniProtKB-KW"/>
</dbReference>
<keyword evidence="3 5" id="KW-0863">Zinc-finger</keyword>
<organism evidence="8 9">
    <name type="scientific">Daldinia eschscholtzii</name>
    <dbReference type="NCBI Taxonomy" id="292717"/>
    <lineage>
        <taxon>Eukaryota</taxon>
        <taxon>Fungi</taxon>
        <taxon>Dikarya</taxon>
        <taxon>Ascomycota</taxon>
        <taxon>Pezizomycotina</taxon>
        <taxon>Sordariomycetes</taxon>
        <taxon>Xylariomycetidae</taxon>
        <taxon>Xylariales</taxon>
        <taxon>Hypoxylaceae</taxon>
        <taxon>Daldinia</taxon>
    </lineage>
</organism>
<evidence type="ECO:0000256" key="2">
    <source>
        <dbReference type="ARBA" id="ARBA00022737"/>
    </source>
</evidence>
<feature type="compositionally biased region" description="Polar residues" evidence="6">
    <location>
        <begin position="371"/>
        <end position="411"/>
    </location>
</feature>
<keyword evidence="1" id="KW-0479">Metal-binding</keyword>
<accession>A0AAX6MLI8</accession>
<dbReference type="InterPro" id="IPR036236">
    <property type="entry name" value="Znf_C2H2_sf"/>
</dbReference>
<evidence type="ECO:0000256" key="5">
    <source>
        <dbReference type="PROSITE-ProRule" id="PRU00042"/>
    </source>
</evidence>
<evidence type="ECO:0000256" key="1">
    <source>
        <dbReference type="ARBA" id="ARBA00022723"/>
    </source>
</evidence>
<feature type="compositionally biased region" description="Polar residues" evidence="6">
    <location>
        <begin position="32"/>
        <end position="42"/>
    </location>
</feature>
<name>A0AAX6MLI8_9PEZI</name>
<dbReference type="InterPro" id="IPR050329">
    <property type="entry name" value="GLI_C2H2-zinc-finger"/>
</dbReference>
<dbReference type="FunFam" id="3.30.160.60:FF:000504">
    <property type="entry name" value="C2H2 transcription factor swi5"/>
    <property type="match status" value="1"/>
</dbReference>
<feature type="region of interest" description="Disordered" evidence="6">
    <location>
        <begin position="430"/>
        <end position="471"/>
    </location>
</feature>
<proteinExistence type="predicted"/>
<reference evidence="8 9" key="1">
    <citation type="journal article" date="2024" name="Front Chem Biol">
        <title>Unveiling the potential of Daldinia eschscholtzii MFLUCC 19-0629 through bioactivity and bioinformatics studies for enhanced sustainable agriculture production.</title>
        <authorList>
            <person name="Brooks S."/>
            <person name="Weaver J.A."/>
            <person name="Klomchit A."/>
            <person name="Alharthi S.A."/>
            <person name="Onlamun T."/>
            <person name="Nurani R."/>
            <person name="Vong T.K."/>
            <person name="Alberti F."/>
            <person name="Greco C."/>
        </authorList>
    </citation>
    <scope>NUCLEOTIDE SEQUENCE [LARGE SCALE GENOMIC DNA]</scope>
    <source>
        <strain evidence="8">MFLUCC 19-0629</strain>
    </source>
</reference>
<keyword evidence="9" id="KW-1185">Reference proteome</keyword>
<dbReference type="AlphaFoldDB" id="A0AAX6MLI8"/>
<dbReference type="GO" id="GO:0005634">
    <property type="term" value="C:nucleus"/>
    <property type="evidence" value="ECO:0007669"/>
    <property type="project" value="UniProtKB-ARBA"/>
</dbReference>
<dbReference type="Pfam" id="PF00096">
    <property type="entry name" value="zf-C2H2"/>
    <property type="match status" value="2"/>
</dbReference>
<dbReference type="PROSITE" id="PS00028">
    <property type="entry name" value="ZINC_FINGER_C2H2_1"/>
    <property type="match status" value="2"/>
</dbReference>
<evidence type="ECO:0000259" key="7">
    <source>
        <dbReference type="PROSITE" id="PS50157"/>
    </source>
</evidence>
<evidence type="ECO:0000256" key="6">
    <source>
        <dbReference type="SAM" id="MobiDB-lite"/>
    </source>
</evidence>
<evidence type="ECO:0000313" key="9">
    <source>
        <dbReference type="Proteomes" id="UP001369815"/>
    </source>
</evidence>
<dbReference type="PANTHER" id="PTHR19818">
    <property type="entry name" value="ZINC FINGER PROTEIN ZIC AND GLI"/>
    <property type="match status" value="1"/>
</dbReference>
<evidence type="ECO:0000313" key="8">
    <source>
        <dbReference type="EMBL" id="KAK6953530.1"/>
    </source>
</evidence>
<dbReference type="GO" id="GO:0000981">
    <property type="term" value="F:DNA-binding transcription factor activity, RNA polymerase II-specific"/>
    <property type="evidence" value="ECO:0007669"/>
    <property type="project" value="TreeGrafter"/>
</dbReference>